<dbReference type="EC" id="2.6.1.22" evidence="3"/>
<dbReference type="GO" id="GO:0030170">
    <property type="term" value="F:pyridoxal phosphate binding"/>
    <property type="evidence" value="ECO:0007669"/>
    <property type="project" value="InterPro"/>
</dbReference>
<keyword evidence="5" id="KW-0032">Aminotransferase</keyword>
<dbReference type="EC" id="2.6.1.19" evidence="4"/>
<dbReference type="InterPro" id="IPR015421">
    <property type="entry name" value="PyrdxlP-dep_Trfase_major"/>
</dbReference>
<dbReference type="CDD" id="cd00610">
    <property type="entry name" value="OAT_like"/>
    <property type="match status" value="1"/>
</dbReference>
<protein>
    <recommendedName>
        <fullName evidence="10">(S)-3-amino-2-methylpropionate transaminase</fullName>
        <ecNumber evidence="4">2.6.1.19</ecNumber>
        <ecNumber evidence="3">2.6.1.22</ecNumber>
    </recommendedName>
    <alternativeName>
        <fullName evidence="11">GABA aminotransferase</fullName>
    </alternativeName>
    <alternativeName>
        <fullName evidence="9">Gamma-amino-N-butyrate transaminase</fullName>
    </alternativeName>
    <alternativeName>
        <fullName evidence="8">L-AIBAT</fullName>
    </alternativeName>
</protein>
<dbReference type="PANTHER" id="PTHR43206:SF1">
    <property type="entry name" value="4-AMINOBUTYRATE AMINOTRANSFERASE, MITOCHONDRIAL"/>
    <property type="match status" value="1"/>
</dbReference>
<keyword evidence="7" id="KW-0663">Pyridoxal phosphate</keyword>
<dbReference type="GO" id="GO:0047298">
    <property type="term" value="F:(S)-3-amino-2-methylpropionate transaminase activity"/>
    <property type="evidence" value="ECO:0007669"/>
    <property type="project" value="UniProtKB-EC"/>
</dbReference>
<comment type="cofactor">
    <cofactor evidence="1">
        <name>pyridoxal 5'-phosphate</name>
        <dbReference type="ChEBI" id="CHEBI:597326"/>
    </cofactor>
</comment>
<evidence type="ECO:0000256" key="6">
    <source>
        <dbReference type="ARBA" id="ARBA00022679"/>
    </source>
</evidence>
<evidence type="ECO:0000256" key="4">
    <source>
        <dbReference type="ARBA" id="ARBA00012912"/>
    </source>
</evidence>
<keyword evidence="6" id="KW-0808">Transferase</keyword>
<evidence type="ECO:0000256" key="7">
    <source>
        <dbReference type="ARBA" id="ARBA00022898"/>
    </source>
</evidence>
<evidence type="ECO:0000256" key="10">
    <source>
        <dbReference type="ARBA" id="ARBA00030857"/>
    </source>
</evidence>
<dbReference type="GO" id="GO:0005739">
    <property type="term" value="C:mitochondrion"/>
    <property type="evidence" value="ECO:0007669"/>
    <property type="project" value="TreeGrafter"/>
</dbReference>
<dbReference type="InterPro" id="IPR015422">
    <property type="entry name" value="PyrdxlP-dep_Trfase_small"/>
</dbReference>
<dbReference type="InterPro" id="IPR004631">
    <property type="entry name" value="4NH2But_aminotransferase_euk"/>
</dbReference>
<dbReference type="AlphaFoldDB" id="A0A1A9VCA2"/>
<evidence type="ECO:0000313" key="13">
    <source>
        <dbReference type="Proteomes" id="UP000078200"/>
    </source>
</evidence>
<accession>A0A1A9VCA2</accession>
<evidence type="ECO:0000256" key="2">
    <source>
        <dbReference type="ARBA" id="ARBA00008954"/>
    </source>
</evidence>
<dbReference type="VEuPathDB" id="VectorBase:GAUT032711"/>
<dbReference type="InterPro" id="IPR015424">
    <property type="entry name" value="PyrdxlP-dep_Trfase"/>
</dbReference>
<dbReference type="GO" id="GO:0034386">
    <property type="term" value="F:4-aminobutyrate:2-oxoglutarate transaminase activity"/>
    <property type="evidence" value="ECO:0007669"/>
    <property type="project" value="UniProtKB-EC"/>
</dbReference>
<evidence type="ECO:0000256" key="5">
    <source>
        <dbReference type="ARBA" id="ARBA00022576"/>
    </source>
</evidence>
<dbReference type="Gene3D" id="3.90.1150.10">
    <property type="entry name" value="Aspartate Aminotransferase, domain 1"/>
    <property type="match status" value="1"/>
</dbReference>
<evidence type="ECO:0000256" key="1">
    <source>
        <dbReference type="ARBA" id="ARBA00001933"/>
    </source>
</evidence>
<name>A0A1A9VCA2_GLOAU</name>
<dbReference type="Pfam" id="PF00202">
    <property type="entry name" value="Aminotran_3"/>
    <property type="match status" value="1"/>
</dbReference>
<evidence type="ECO:0000256" key="9">
    <source>
        <dbReference type="ARBA" id="ARBA00030204"/>
    </source>
</evidence>
<dbReference type="Proteomes" id="UP000078200">
    <property type="component" value="Unassembled WGS sequence"/>
</dbReference>
<dbReference type="GO" id="GO:0009450">
    <property type="term" value="P:gamma-aminobutyric acid catabolic process"/>
    <property type="evidence" value="ECO:0007669"/>
    <property type="project" value="TreeGrafter"/>
</dbReference>
<proteinExistence type="inferred from homology"/>
<comment type="similarity">
    <text evidence="2">Belongs to the class-III pyridoxal-phosphate-dependent aminotransferase family.</text>
</comment>
<evidence type="ECO:0000256" key="11">
    <source>
        <dbReference type="ARBA" id="ARBA00031787"/>
    </source>
</evidence>
<evidence type="ECO:0000313" key="12">
    <source>
        <dbReference type="EnsemblMetazoa" id="GAUT032711-PA"/>
    </source>
</evidence>
<evidence type="ECO:0000256" key="8">
    <source>
        <dbReference type="ARBA" id="ARBA00029760"/>
    </source>
</evidence>
<dbReference type="InterPro" id="IPR005814">
    <property type="entry name" value="Aminotrans_3"/>
</dbReference>
<dbReference type="PANTHER" id="PTHR43206">
    <property type="entry name" value="AMINOTRANSFERASE"/>
    <property type="match status" value="1"/>
</dbReference>
<reference evidence="12" key="1">
    <citation type="submission" date="2020-05" db="UniProtKB">
        <authorList>
            <consortium name="EnsemblMetazoa"/>
        </authorList>
    </citation>
    <scope>IDENTIFICATION</scope>
    <source>
        <strain evidence="12">TTRI</strain>
    </source>
</reference>
<dbReference type="NCBIfam" id="TIGR00699">
    <property type="entry name" value="GABAtrns_euk"/>
    <property type="match status" value="1"/>
</dbReference>
<keyword evidence="13" id="KW-1185">Reference proteome</keyword>
<dbReference type="STRING" id="7395.A0A1A9VCA2"/>
<dbReference type="Gene3D" id="3.40.640.10">
    <property type="entry name" value="Type I PLP-dependent aspartate aminotransferase-like (Major domain)"/>
    <property type="match status" value="1"/>
</dbReference>
<dbReference type="FunFam" id="3.40.640.10:FF:000029">
    <property type="entry name" value="4-aminobutyrate aminotransferase, mitochondrial"/>
    <property type="match status" value="1"/>
</dbReference>
<dbReference type="SUPFAM" id="SSF53383">
    <property type="entry name" value="PLP-dependent transferases"/>
    <property type="match status" value="1"/>
</dbReference>
<evidence type="ECO:0000256" key="3">
    <source>
        <dbReference type="ARBA" id="ARBA00012876"/>
    </source>
</evidence>
<dbReference type="EnsemblMetazoa" id="GAUT032711-RA">
    <property type="protein sequence ID" value="GAUT032711-PA"/>
    <property type="gene ID" value="GAUT032711"/>
</dbReference>
<organism evidence="12 13">
    <name type="scientific">Glossina austeni</name>
    <name type="common">Savannah tsetse fly</name>
    <dbReference type="NCBI Taxonomy" id="7395"/>
    <lineage>
        <taxon>Eukaryota</taxon>
        <taxon>Metazoa</taxon>
        <taxon>Ecdysozoa</taxon>
        <taxon>Arthropoda</taxon>
        <taxon>Hexapoda</taxon>
        <taxon>Insecta</taxon>
        <taxon>Pterygota</taxon>
        <taxon>Neoptera</taxon>
        <taxon>Endopterygota</taxon>
        <taxon>Diptera</taxon>
        <taxon>Brachycera</taxon>
        <taxon>Muscomorpha</taxon>
        <taxon>Hippoboscoidea</taxon>
        <taxon>Glossinidae</taxon>
        <taxon>Glossina</taxon>
    </lineage>
</organism>
<sequence>MVQHTATAKPLTSCEKTSAIISQGIGPKPNENATTYKQKQKIGSHEIWSAVSALRSNIKKCKPMPPATIPIKNDDINRGIRRPTRSMHVALGLNTFRAVTRASGYVKYFTTFPEPQEPTINTANIPGPKSLELKKKLNTMQLADMVNFFVDYESSTGNYLCDVDGNVMLDVYMQISSIPLGYNHPRLLNVFSNDKNVKALINRPALGFFPGRDWPVRLENILKQIAPKGLNNITTMMCGSCANENAYKNIFIAYMRKKRGEEGNFTDEEMNSCMVNMPPGAPNLSLLSFHGSFHGRTMGALATTHSKYIHKIDFPSLDWPVAAFPNYKYPLEENERDNKEEDKKCLAQVEELIETYSKKDRPVAGIVVEPIQSEGGDNHASPEFFQQLQYISKKYDISLLIDEVQTGGGCTGKFWCYEHFNLPSPPEIVTFSKKLQLGGYFHTSEYRPRETLRIFNTWMGDPAKVLLLEEIINVIKEDQLLDQVQQSGKVLKTGLLQLEKEYPHLVNSTRGRGTFLAIDFESPELRDTVIAQLRKWGVHAGGCGKQSLRFRPALTFKEKHANIVLDRLRRVLYET</sequence>